<evidence type="ECO:0000313" key="8">
    <source>
        <dbReference type="EMBL" id="GFJ93639.1"/>
    </source>
</evidence>
<feature type="transmembrane region" description="Helical" evidence="6">
    <location>
        <begin position="21"/>
        <end position="45"/>
    </location>
</feature>
<accession>A0A6V8LGB3</accession>
<proteinExistence type="predicted"/>
<evidence type="ECO:0000259" key="7">
    <source>
        <dbReference type="PROSITE" id="PS50850"/>
    </source>
</evidence>
<feature type="domain" description="Major facilitator superfamily (MFS) profile" evidence="7">
    <location>
        <begin position="1"/>
        <end position="198"/>
    </location>
</feature>
<feature type="transmembrane region" description="Helical" evidence="6">
    <location>
        <begin position="232"/>
        <end position="255"/>
    </location>
</feature>
<dbReference type="PRINTS" id="PR01988">
    <property type="entry name" value="EXPORTERBACE"/>
</dbReference>
<feature type="transmembrane region" description="Helical" evidence="6">
    <location>
        <begin position="267"/>
        <end position="290"/>
    </location>
</feature>
<dbReference type="Proteomes" id="UP000482960">
    <property type="component" value="Unassembled WGS sequence"/>
</dbReference>
<dbReference type="PANTHER" id="PTHR23513">
    <property type="entry name" value="INTEGRAL MEMBRANE EFFLUX PROTEIN-RELATED"/>
    <property type="match status" value="1"/>
</dbReference>
<sequence length="435" mass="44444">MSGLARREGYRQVLARPDFALLWAGQSLSNVGNAMMPVALAMLVLGRGGGAGGLGVVLGAQSVARLVGAVLAGGLGDRWRRTRIMIWADVVRVVAVAALAAGAGSLPTPPLIGFVFAIGVAEGVFLPAFDAVMPRVLPERSLQAGNALNRITTQVASLLGPALAGVLVAWTSPEATLWINEVTFVFSLVSLALIAEPRTVTGGARVLGVRDAVHQAARDFRDGIRAVASRPWVAASIGMATIIMTLVVPPAYVVLALVANERLGGPGAYGAVLAAVGFGSVVGLVCVGRLEPRRPGVVATAALFTIVGMLVSLAFLPLAGVMACWAVAGAGMGIYNLLWTTALQKDVPDELLGRVFALDELGSGAFRPLGYLLTGPVVALVGTHSVLLAGALTVAVVAPLPLLARGGPTFASPVVAEPALAGSSTDLTTIEEGRR</sequence>
<protein>
    <submittedName>
        <fullName evidence="8">MFS transporter</fullName>
    </submittedName>
</protein>
<name>A0A6V8LGB3_9ACTN</name>
<feature type="transmembrane region" description="Helical" evidence="6">
    <location>
        <begin position="153"/>
        <end position="171"/>
    </location>
</feature>
<comment type="caution">
    <text evidence="8">The sequence shown here is derived from an EMBL/GenBank/DDBJ whole genome shotgun (WGS) entry which is preliminary data.</text>
</comment>
<dbReference type="EMBL" id="BLPG01000001">
    <property type="protein sequence ID" value="GFJ93639.1"/>
    <property type="molecule type" value="Genomic_DNA"/>
</dbReference>
<reference evidence="8 9" key="2">
    <citation type="submission" date="2020-03" db="EMBL/GenBank/DDBJ databases">
        <authorList>
            <person name="Ichikawa N."/>
            <person name="Kimura A."/>
            <person name="Kitahashi Y."/>
            <person name="Uohara A."/>
        </authorList>
    </citation>
    <scope>NUCLEOTIDE SEQUENCE [LARGE SCALE GENOMIC DNA]</scope>
    <source>
        <strain evidence="8 9">NBRC 108638</strain>
    </source>
</reference>
<keyword evidence="3 6" id="KW-0812">Transmembrane</keyword>
<dbReference type="Gene3D" id="1.20.1250.20">
    <property type="entry name" value="MFS general substrate transporter like domains"/>
    <property type="match status" value="1"/>
</dbReference>
<dbReference type="GO" id="GO:0005886">
    <property type="term" value="C:plasma membrane"/>
    <property type="evidence" value="ECO:0007669"/>
    <property type="project" value="UniProtKB-SubCell"/>
</dbReference>
<dbReference type="PROSITE" id="PS50850">
    <property type="entry name" value="MFS"/>
    <property type="match status" value="1"/>
</dbReference>
<keyword evidence="4 6" id="KW-1133">Transmembrane helix</keyword>
<feature type="transmembrane region" description="Helical" evidence="6">
    <location>
        <begin position="377"/>
        <end position="403"/>
    </location>
</feature>
<keyword evidence="9" id="KW-1185">Reference proteome</keyword>
<evidence type="ECO:0000256" key="4">
    <source>
        <dbReference type="ARBA" id="ARBA00022989"/>
    </source>
</evidence>
<dbReference type="SUPFAM" id="SSF103473">
    <property type="entry name" value="MFS general substrate transporter"/>
    <property type="match status" value="1"/>
</dbReference>
<feature type="transmembrane region" description="Helical" evidence="6">
    <location>
        <begin position="302"/>
        <end position="328"/>
    </location>
</feature>
<dbReference type="RefSeq" id="WP_281369071.1">
    <property type="nucleotide sequence ID" value="NZ_BAABJB010000001.1"/>
</dbReference>
<evidence type="ECO:0000256" key="1">
    <source>
        <dbReference type="ARBA" id="ARBA00004651"/>
    </source>
</evidence>
<organism evidence="8 9">
    <name type="scientific">Phytohabitans rumicis</name>
    <dbReference type="NCBI Taxonomy" id="1076125"/>
    <lineage>
        <taxon>Bacteria</taxon>
        <taxon>Bacillati</taxon>
        <taxon>Actinomycetota</taxon>
        <taxon>Actinomycetes</taxon>
        <taxon>Micromonosporales</taxon>
        <taxon>Micromonosporaceae</taxon>
    </lineage>
</organism>
<keyword evidence="5 6" id="KW-0472">Membrane</keyword>
<feature type="transmembrane region" description="Helical" evidence="6">
    <location>
        <begin position="177"/>
        <end position="195"/>
    </location>
</feature>
<reference evidence="8 9" key="1">
    <citation type="submission" date="2020-03" db="EMBL/GenBank/DDBJ databases">
        <title>Whole genome shotgun sequence of Phytohabitans rumicis NBRC 108638.</title>
        <authorList>
            <person name="Komaki H."/>
            <person name="Tamura T."/>
        </authorList>
    </citation>
    <scope>NUCLEOTIDE SEQUENCE [LARGE SCALE GENOMIC DNA]</scope>
    <source>
        <strain evidence="8 9">NBRC 108638</strain>
    </source>
</reference>
<dbReference type="InterPro" id="IPR022324">
    <property type="entry name" value="Bacilysin_exporter_BacE_put"/>
</dbReference>
<feature type="transmembrane region" description="Helical" evidence="6">
    <location>
        <begin position="51"/>
        <end position="72"/>
    </location>
</feature>
<evidence type="ECO:0000256" key="6">
    <source>
        <dbReference type="SAM" id="Phobius"/>
    </source>
</evidence>
<dbReference type="GO" id="GO:0022857">
    <property type="term" value="F:transmembrane transporter activity"/>
    <property type="evidence" value="ECO:0007669"/>
    <property type="project" value="InterPro"/>
</dbReference>
<evidence type="ECO:0000256" key="3">
    <source>
        <dbReference type="ARBA" id="ARBA00022692"/>
    </source>
</evidence>
<evidence type="ECO:0000256" key="2">
    <source>
        <dbReference type="ARBA" id="ARBA00022475"/>
    </source>
</evidence>
<keyword evidence="2" id="KW-1003">Cell membrane</keyword>
<dbReference type="CDD" id="cd06173">
    <property type="entry name" value="MFS_MefA_like"/>
    <property type="match status" value="1"/>
</dbReference>
<dbReference type="Pfam" id="PF07690">
    <property type="entry name" value="MFS_1"/>
    <property type="match status" value="1"/>
</dbReference>
<dbReference type="AlphaFoldDB" id="A0A6V8LGB3"/>
<dbReference type="InterPro" id="IPR011701">
    <property type="entry name" value="MFS"/>
</dbReference>
<dbReference type="InterPro" id="IPR020846">
    <property type="entry name" value="MFS_dom"/>
</dbReference>
<dbReference type="InterPro" id="IPR036259">
    <property type="entry name" value="MFS_trans_sf"/>
</dbReference>
<evidence type="ECO:0000256" key="5">
    <source>
        <dbReference type="ARBA" id="ARBA00023136"/>
    </source>
</evidence>
<comment type="subcellular location">
    <subcellularLocation>
        <location evidence="1">Cell membrane</location>
        <topology evidence="1">Multi-pass membrane protein</topology>
    </subcellularLocation>
</comment>
<dbReference type="PANTHER" id="PTHR23513:SF11">
    <property type="entry name" value="STAPHYLOFERRIN A TRANSPORTER"/>
    <property type="match status" value="1"/>
</dbReference>
<evidence type="ECO:0000313" key="9">
    <source>
        <dbReference type="Proteomes" id="UP000482960"/>
    </source>
</evidence>
<gene>
    <name evidence="8" type="ORF">Prum_072810</name>
</gene>